<protein>
    <submittedName>
        <fullName evidence="2">RanBP-type and C3HC4-type zinc finger-containing protein 1</fullName>
    </submittedName>
</protein>
<accession>A0AAD3MJ74</accession>
<sequence>MFLEYTFNPPPPPQQHHSLSQAREEERRENYAQLVMTDGHDLVPNPEPVDCRICYVDLQPGEGVLLRECLHCFCR</sequence>
<reference evidence="2" key="1">
    <citation type="submission" date="2022-08" db="EMBL/GenBank/DDBJ databases">
        <title>Genome sequencing of akame (Lates japonicus).</title>
        <authorList>
            <person name="Hashiguchi Y."/>
            <person name="Takahashi H."/>
        </authorList>
    </citation>
    <scope>NUCLEOTIDE SEQUENCE</scope>
    <source>
        <strain evidence="2">Kochi</strain>
    </source>
</reference>
<dbReference type="EMBL" id="BRZM01004214">
    <property type="protein sequence ID" value="GLD55588.1"/>
    <property type="molecule type" value="Genomic_DNA"/>
</dbReference>
<dbReference type="Proteomes" id="UP001279410">
    <property type="component" value="Unassembled WGS sequence"/>
</dbReference>
<proteinExistence type="predicted"/>
<keyword evidence="3" id="KW-1185">Reference proteome</keyword>
<evidence type="ECO:0000256" key="1">
    <source>
        <dbReference type="SAM" id="MobiDB-lite"/>
    </source>
</evidence>
<evidence type="ECO:0000313" key="3">
    <source>
        <dbReference type="Proteomes" id="UP001279410"/>
    </source>
</evidence>
<name>A0AAD3MJ74_LATJO</name>
<evidence type="ECO:0000313" key="2">
    <source>
        <dbReference type="EMBL" id="GLD55588.1"/>
    </source>
</evidence>
<feature type="region of interest" description="Disordered" evidence="1">
    <location>
        <begin position="1"/>
        <end position="25"/>
    </location>
</feature>
<dbReference type="SUPFAM" id="SSF57850">
    <property type="entry name" value="RING/U-box"/>
    <property type="match status" value="1"/>
</dbReference>
<gene>
    <name evidence="2" type="ORF">AKAME5_002858000</name>
</gene>
<comment type="caution">
    <text evidence="2">The sequence shown here is derived from an EMBL/GenBank/DDBJ whole genome shotgun (WGS) entry which is preliminary data.</text>
</comment>
<dbReference type="AlphaFoldDB" id="A0AAD3MJ74"/>
<organism evidence="2 3">
    <name type="scientific">Lates japonicus</name>
    <name type="common">Japanese lates</name>
    <dbReference type="NCBI Taxonomy" id="270547"/>
    <lineage>
        <taxon>Eukaryota</taxon>
        <taxon>Metazoa</taxon>
        <taxon>Chordata</taxon>
        <taxon>Craniata</taxon>
        <taxon>Vertebrata</taxon>
        <taxon>Euteleostomi</taxon>
        <taxon>Actinopterygii</taxon>
        <taxon>Neopterygii</taxon>
        <taxon>Teleostei</taxon>
        <taxon>Neoteleostei</taxon>
        <taxon>Acanthomorphata</taxon>
        <taxon>Carangaria</taxon>
        <taxon>Carangaria incertae sedis</taxon>
        <taxon>Centropomidae</taxon>
        <taxon>Lates</taxon>
    </lineage>
</organism>